<name>A0A5R9F353_9BACL</name>
<evidence type="ECO:0000259" key="1">
    <source>
        <dbReference type="Pfam" id="PF10057"/>
    </source>
</evidence>
<feature type="domain" description="Na+-translocating membrane potential-generating system MpsC" evidence="1">
    <location>
        <begin position="138"/>
        <end position="228"/>
    </location>
</feature>
<evidence type="ECO:0000313" key="3">
    <source>
        <dbReference type="Proteomes" id="UP000308230"/>
    </source>
</evidence>
<dbReference type="AlphaFoldDB" id="A0A5R9F353"/>
<feature type="domain" description="Na+-translocating membrane potential-generating system MpsC" evidence="1">
    <location>
        <begin position="3"/>
        <end position="108"/>
    </location>
</feature>
<evidence type="ECO:0000313" key="2">
    <source>
        <dbReference type="EMBL" id="TLS36756.1"/>
    </source>
</evidence>
<sequence>MDKKTTQSEISSFVGKLLRDNFGKGPGSVFVSIAKPYITIYLKNFISPMESVLLKQGQRETVERTRDLLMNTLIPEIKAHILVTTGMQINEFYYDWAMHNHAGMFVCVASESNELAEDPPNEYDQKELFENELIRVSKRVEKAPEQVDSWVVNARTLIAERKGILVPIEKELIRIGKEETLKLAKRSLEKNFLHNNDRFEDILNTKIIDVFVDWSFNQDKSYTVFILNKIK</sequence>
<dbReference type="EMBL" id="SWLG01000008">
    <property type="protein sequence ID" value="TLS36756.1"/>
    <property type="molecule type" value="Genomic_DNA"/>
</dbReference>
<dbReference type="RefSeq" id="WP_138126896.1">
    <property type="nucleotide sequence ID" value="NZ_SWLG01000008.1"/>
</dbReference>
<dbReference type="OrthoDB" id="2677857at2"/>
<keyword evidence="3" id="KW-1185">Reference proteome</keyword>
<gene>
    <name evidence="2" type="ORF">FCL54_12385</name>
</gene>
<comment type="caution">
    <text evidence="2">The sequence shown here is derived from an EMBL/GenBank/DDBJ whole genome shotgun (WGS) entry which is preliminary data.</text>
</comment>
<proteinExistence type="predicted"/>
<organism evidence="2 3">
    <name type="scientific">Exobacillus caeni</name>
    <dbReference type="NCBI Taxonomy" id="2574798"/>
    <lineage>
        <taxon>Bacteria</taxon>
        <taxon>Bacillati</taxon>
        <taxon>Bacillota</taxon>
        <taxon>Bacilli</taxon>
        <taxon>Bacillales</taxon>
        <taxon>Guptibacillaceae</taxon>
        <taxon>Exobacillus</taxon>
    </lineage>
</organism>
<reference evidence="2 3" key="1">
    <citation type="submission" date="2019-04" db="EMBL/GenBank/DDBJ databases">
        <title>Bacillus caeni sp. nov., a bacterium isolated from mangrove sediment.</title>
        <authorList>
            <person name="Huang H."/>
            <person name="Mo K."/>
            <person name="Hu Y."/>
        </authorList>
    </citation>
    <scope>NUCLEOTIDE SEQUENCE [LARGE SCALE GENOMIC DNA]</scope>
    <source>
        <strain evidence="2 3">HB172195</strain>
    </source>
</reference>
<dbReference type="Pfam" id="PF10057">
    <property type="entry name" value="MpsC"/>
    <property type="match status" value="2"/>
</dbReference>
<dbReference type="InterPro" id="IPR018745">
    <property type="entry name" value="MpsC"/>
</dbReference>
<protein>
    <submittedName>
        <fullName evidence="2">DUF2294 family protein</fullName>
    </submittedName>
</protein>
<accession>A0A5R9F353</accession>
<dbReference type="Proteomes" id="UP000308230">
    <property type="component" value="Unassembled WGS sequence"/>
</dbReference>